<evidence type="ECO:0000259" key="1">
    <source>
        <dbReference type="Pfam" id="PF01464"/>
    </source>
</evidence>
<protein>
    <submittedName>
        <fullName evidence="2">Soluble lytic murein transglycosylase-like protein</fullName>
    </submittedName>
</protein>
<accession>A0ABT9S0A2</accession>
<keyword evidence="3" id="KW-1185">Reference proteome</keyword>
<dbReference type="RefSeq" id="WP_307312339.1">
    <property type="nucleotide sequence ID" value="NZ_JAUSRE010000036.1"/>
</dbReference>
<dbReference type="SUPFAM" id="SSF53955">
    <property type="entry name" value="Lysozyme-like"/>
    <property type="match status" value="1"/>
</dbReference>
<comment type="caution">
    <text evidence="2">The sequence shown here is derived from an EMBL/GenBank/DDBJ whole genome shotgun (WGS) entry which is preliminary data.</text>
</comment>
<feature type="domain" description="Transglycosylase SLT" evidence="1">
    <location>
        <begin position="38"/>
        <end position="92"/>
    </location>
</feature>
<organism evidence="2 3">
    <name type="scientific">Pseudarthrobacter enclensis</name>
    <dbReference type="NCBI Taxonomy" id="993070"/>
    <lineage>
        <taxon>Bacteria</taxon>
        <taxon>Bacillati</taxon>
        <taxon>Actinomycetota</taxon>
        <taxon>Actinomycetes</taxon>
        <taxon>Micrococcales</taxon>
        <taxon>Micrococcaceae</taxon>
        <taxon>Pseudarthrobacter</taxon>
    </lineage>
</organism>
<name>A0ABT9S0A2_9MICC</name>
<evidence type="ECO:0000313" key="2">
    <source>
        <dbReference type="EMBL" id="MDP9890742.1"/>
    </source>
</evidence>
<dbReference type="Proteomes" id="UP001226577">
    <property type="component" value="Unassembled WGS sequence"/>
</dbReference>
<dbReference type="EMBL" id="JAUSRE010000036">
    <property type="protein sequence ID" value="MDP9890742.1"/>
    <property type="molecule type" value="Genomic_DNA"/>
</dbReference>
<dbReference type="InterPro" id="IPR008258">
    <property type="entry name" value="Transglycosylase_SLT_dom_1"/>
</dbReference>
<dbReference type="InterPro" id="IPR023346">
    <property type="entry name" value="Lysozyme-like_dom_sf"/>
</dbReference>
<gene>
    <name evidence="2" type="ORF">J2X98_004356</name>
</gene>
<dbReference type="Pfam" id="PF01464">
    <property type="entry name" value="SLT"/>
    <property type="match status" value="1"/>
</dbReference>
<reference evidence="2 3" key="1">
    <citation type="submission" date="2023-07" db="EMBL/GenBank/DDBJ databases">
        <title>Sorghum-associated microbial communities from plants grown in Nebraska, USA.</title>
        <authorList>
            <person name="Schachtman D."/>
        </authorList>
    </citation>
    <scope>NUCLEOTIDE SEQUENCE [LARGE SCALE GENOMIC DNA]</scope>
    <source>
        <strain evidence="2 3">CC222</strain>
    </source>
</reference>
<evidence type="ECO:0000313" key="3">
    <source>
        <dbReference type="Proteomes" id="UP001226577"/>
    </source>
</evidence>
<proteinExistence type="predicted"/>
<sequence length="114" mass="12268">MLEHRGTLFSMNNLGWSSIIYAGQVLKLSGAAAEIKSMITATAKSMGVDPALALAFGEQEPSFRQNVVSSAGAIGVMQVIPRSGTWASRMVCRQLDLHDTRTTSPRDWPSAGSW</sequence>
<dbReference type="Gene3D" id="1.10.530.10">
    <property type="match status" value="1"/>
</dbReference>